<accession>A0A1V6CEP7</accession>
<name>A0A1V6CEP7_UNCT6</name>
<reference evidence="1" key="1">
    <citation type="submission" date="2017-02" db="EMBL/GenBank/DDBJ databases">
        <title>Delving into the versatile metabolic prowess of the omnipresent phylum Bacteroidetes.</title>
        <authorList>
            <person name="Nobu M.K."/>
            <person name="Mei R."/>
            <person name="Narihiro T."/>
            <person name="Kuroda K."/>
            <person name="Liu W.-T."/>
        </authorList>
    </citation>
    <scope>NUCLEOTIDE SEQUENCE</scope>
    <source>
        <strain evidence="1">ADurb.Bin131</strain>
    </source>
</reference>
<protein>
    <submittedName>
        <fullName evidence="1">Uncharacterized protein</fullName>
    </submittedName>
</protein>
<sequence>MPEGSSPPLNIEDIKDNIRDSFSIIPDARFEWVYTKFTKCNKNEFNIINTDEVGIPGEMGKYEGNAACKVNYNKIVNSYSNRYSERAGRTGAHEVGHKASSHHSNCTMDPYITDLPDNCEHFCNSCKKVWNKILGGGILP</sequence>
<comment type="caution">
    <text evidence="1">The sequence shown here is derived from an EMBL/GenBank/DDBJ whole genome shotgun (WGS) entry which is preliminary data.</text>
</comment>
<proteinExistence type="predicted"/>
<dbReference type="EMBL" id="MWDQ01000015">
    <property type="protein sequence ID" value="OQB75346.1"/>
    <property type="molecule type" value="Genomic_DNA"/>
</dbReference>
<dbReference type="AlphaFoldDB" id="A0A1V6CEP7"/>
<evidence type="ECO:0000313" key="1">
    <source>
        <dbReference type="EMBL" id="OQB75346.1"/>
    </source>
</evidence>
<organism evidence="1">
    <name type="scientific">candidate division TA06 bacterium ADurb.Bin131</name>
    <dbReference type="NCBI Taxonomy" id="1852827"/>
    <lineage>
        <taxon>Bacteria</taxon>
        <taxon>Bacteria division TA06</taxon>
    </lineage>
</organism>
<dbReference type="SUPFAM" id="SSF55486">
    <property type="entry name" value="Metalloproteases ('zincins'), catalytic domain"/>
    <property type="match status" value="1"/>
</dbReference>
<dbReference type="Proteomes" id="UP000485562">
    <property type="component" value="Unassembled WGS sequence"/>
</dbReference>
<gene>
    <name evidence="1" type="ORF">BWX89_00048</name>
</gene>